<comment type="caution">
    <text evidence="2">The sequence shown here is derived from an EMBL/GenBank/DDBJ whole genome shotgun (WGS) entry which is preliminary data.</text>
</comment>
<sequence>MEEDMASTLVAALALTEDAVVDFGEVGSAEVTEEFFYLVGRLVQRKVGDEKGLPSTLSAIWGLGDHSAILVVGEGRFLFHFQCCDECNKILLGEPWFFNRHMLVLGESDPIRLITANYGLGDLGCFNANLCRRLLFSVDPVQSIDLRALNDAACRVSSTKLDLPISFGALKIVGSCNVFTEKFVFGYFLEP</sequence>
<accession>A0A2P6SF72</accession>
<protein>
    <recommendedName>
        <fullName evidence="1">DUF4283 domain-containing protein</fullName>
    </recommendedName>
</protein>
<dbReference type="Gramene" id="PRQ57326">
    <property type="protein sequence ID" value="PRQ57326"/>
    <property type="gene ID" value="RchiOBHm_Chr1g0347111"/>
</dbReference>
<dbReference type="AlphaFoldDB" id="A0A2P6SF72"/>
<dbReference type="Pfam" id="PF14111">
    <property type="entry name" value="DUF4283"/>
    <property type="match status" value="1"/>
</dbReference>
<gene>
    <name evidence="2" type="ORF">RchiOBHm_Chr1g0347111</name>
</gene>
<evidence type="ECO:0000313" key="2">
    <source>
        <dbReference type="EMBL" id="PRQ57326.1"/>
    </source>
</evidence>
<organism evidence="2 3">
    <name type="scientific">Rosa chinensis</name>
    <name type="common">China rose</name>
    <dbReference type="NCBI Taxonomy" id="74649"/>
    <lineage>
        <taxon>Eukaryota</taxon>
        <taxon>Viridiplantae</taxon>
        <taxon>Streptophyta</taxon>
        <taxon>Embryophyta</taxon>
        <taxon>Tracheophyta</taxon>
        <taxon>Spermatophyta</taxon>
        <taxon>Magnoliopsida</taxon>
        <taxon>eudicotyledons</taxon>
        <taxon>Gunneridae</taxon>
        <taxon>Pentapetalae</taxon>
        <taxon>rosids</taxon>
        <taxon>fabids</taxon>
        <taxon>Rosales</taxon>
        <taxon>Rosaceae</taxon>
        <taxon>Rosoideae</taxon>
        <taxon>Rosoideae incertae sedis</taxon>
        <taxon>Rosa</taxon>
    </lineage>
</organism>
<reference evidence="2 3" key="1">
    <citation type="journal article" date="2018" name="Nat. Genet.">
        <title>The Rosa genome provides new insights in the design of modern roses.</title>
        <authorList>
            <person name="Bendahmane M."/>
        </authorList>
    </citation>
    <scope>NUCLEOTIDE SEQUENCE [LARGE SCALE GENOMIC DNA]</scope>
    <source>
        <strain evidence="3">cv. Old Blush</strain>
    </source>
</reference>
<evidence type="ECO:0000259" key="1">
    <source>
        <dbReference type="Pfam" id="PF14111"/>
    </source>
</evidence>
<feature type="domain" description="DUF4283" evidence="1">
    <location>
        <begin position="37"/>
        <end position="105"/>
    </location>
</feature>
<dbReference type="InterPro" id="IPR025558">
    <property type="entry name" value="DUF4283"/>
</dbReference>
<dbReference type="Proteomes" id="UP000238479">
    <property type="component" value="Chromosome 1"/>
</dbReference>
<name>A0A2P6SF72_ROSCH</name>
<keyword evidence="3" id="KW-1185">Reference proteome</keyword>
<proteinExistence type="predicted"/>
<dbReference type="EMBL" id="PDCK01000039">
    <property type="protein sequence ID" value="PRQ57326.1"/>
    <property type="molecule type" value="Genomic_DNA"/>
</dbReference>
<evidence type="ECO:0000313" key="3">
    <source>
        <dbReference type="Proteomes" id="UP000238479"/>
    </source>
</evidence>